<feature type="region of interest" description="Disordered" evidence="1">
    <location>
        <begin position="69"/>
        <end position="164"/>
    </location>
</feature>
<feature type="compositionally biased region" description="Polar residues" evidence="1">
    <location>
        <begin position="279"/>
        <end position="288"/>
    </location>
</feature>
<reference evidence="2 3" key="1">
    <citation type="journal article" date="2024" name="Commun. Biol.">
        <title>Comparative genomic analysis of thermophilic fungi reveals convergent evolutionary adaptations and gene losses.</title>
        <authorList>
            <person name="Steindorff A.S."/>
            <person name="Aguilar-Pontes M.V."/>
            <person name="Robinson A.J."/>
            <person name="Andreopoulos B."/>
            <person name="LaButti K."/>
            <person name="Kuo A."/>
            <person name="Mondo S."/>
            <person name="Riley R."/>
            <person name="Otillar R."/>
            <person name="Haridas S."/>
            <person name="Lipzen A."/>
            <person name="Grimwood J."/>
            <person name="Schmutz J."/>
            <person name="Clum A."/>
            <person name="Reid I.D."/>
            <person name="Moisan M.C."/>
            <person name="Butler G."/>
            <person name="Nguyen T.T.M."/>
            <person name="Dewar K."/>
            <person name="Conant G."/>
            <person name="Drula E."/>
            <person name="Henrissat B."/>
            <person name="Hansel C."/>
            <person name="Singer S."/>
            <person name="Hutchinson M.I."/>
            <person name="de Vries R.P."/>
            <person name="Natvig D.O."/>
            <person name="Powell A.J."/>
            <person name="Tsang A."/>
            <person name="Grigoriev I.V."/>
        </authorList>
    </citation>
    <scope>NUCLEOTIDE SEQUENCE [LARGE SCALE GENOMIC DNA]</scope>
    <source>
        <strain evidence="2 3">ATCC 24622</strain>
    </source>
</reference>
<organism evidence="2 3">
    <name type="scientific">Phialemonium thermophilum</name>
    <dbReference type="NCBI Taxonomy" id="223376"/>
    <lineage>
        <taxon>Eukaryota</taxon>
        <taxon>Fungi</taxon>
        <taxon>Dikarya</taxon>
        <taxon>Ascomycota</taxon>
        <taxon>Pezizomycotina</taxon>
        <taxon>Sordariomycetes</taxon>
        <taxon>Sordariomycetidae</taxon>
        <taxon>Cephalothecales</taxon>
        <taxon>Cephalothecaceae</taxon>
        <taxon>Phialemonium</taxon>
    </lineage>
</organism>
<feature type="region of interest" description="Disordered" evidence="1">
    <location>
        <begin position="279"/>
        <end position="349"/>
    </location>
</feature>
<comment type="caution">
    <text evidence="2">The sequence shown here is derived from an EMBL/GenBank/DDBJ whole genome shotgun (WGS) entry which is preliminary data.</text>
</comment>
<feature type="compositionally biased region" description="Basic residues" evidence="1">
    <location>
        <begin position="217"/>
        <end position="227"/>
    </location>
</feature>
<feature type="region of interest" description="Disordered" evidence="1">
    <location>
        <begin position="200"/>
        <end position="247"/>
    </location>
</feature>
<accession>A0ABR3W9I9</accession>
<evidence type="ECO:0000313" key="2">
    <source>
        <dbReference type="EMBL" id="KAL1856482.1"/>
    </source>
</evidence>
<feature type="compositionally biased region" description="Basic and acidic residues" evidence="1">
    <location>
        <begin position="82"/>
        <end position="104"/>
    </location>
</feature>
<feature type="compositionally biased region" description="Basic and acidic residues" evidence="1">
    <location>
        <begin position="396"/>
        <end position="406"/>
    </location>
</feature>
<keyword evidence="3" id="KW-1185">Reference proteome</keyword>
<gene>
    <name evidence="2" type="ORF">VTK73DRAFT_8233</name>
</gene>
<sequence length="406" mass="44556">MQYQSVLASVFASTASSLASRSTAMDRRRSCSPFPRARFLVRLPGRREVVAAILGARVDARRCHRQLGLGHDLRSTPAPPHRVLDRPGGRGVPGEERRGADPGRVRGPRPGRARGPAPGRQPLGLPAPGVRREAGDPVRLPAPPVARRRGAGAGAPVRREVSGRRAQPVVRMAVRDRGRLSAADQHIRLRRLYAGHLLLSGPPPPRPGDSPCWALAGHHRRSRRSRTSRSLARQQRRHSARSVRSDIPSQHALEGRCFARLRLGAQWVCKTSCRLHSLATSRTPSSQRPELGCGGRHAGDRRRDGRRVRRRGGAHAGADRTRARGDRGPGGRRHQMLRGCGPPGQRRRRRAELLVRSHVCRPASDSVAPRGKEEDARGTASTHRRLESPICGPGLEDGRFRRESHG</sequence>
<dbReference type="EMBL" id="JAZHXJ010000588">
    <property type="protein sequence ID" value="KAL1856482.1"/>
    <property type="molecule type" value="Genomic_DNA"/>
</dbReference>
<protein>
    <submittedName>
        <fullName evidence="2">Uncharacterized protein</fullName>
    </submittedName>
</protein>
<name>A0ABR3W9I9_9PEZI</name>
<evidence type="ECO:0000313" key="3">
    <source>
        <dbReference type="Proteomes" id="UP001586593"/>
    </source>
</evidence>
<feature type="compositionally biased region" description="Basic residues" evidence="1">
    <location>
        <begin position="304"/>
        <end position="313"/>
    </location>
</feature>
<evidence type="ECO:0000256" key="1">
    <source>
        <dbReference type="SAM" id="MobiDB-lite"/>
    </source>
</evidence>
<feature type="compositionally biased region" description="Low complexity" evidence="1">
    <location>
        <begin position="113"/>
        <end position="129"/>
    </location>
</feature>
<feature type="compositionally biased region" description="Basic and acidic residues" evidence="1">
    <location>
        <begin position="317"/>
        <end position="329"/>
    </location>
</feature>
<proteinExistence type="predicted"/>
<dbReference type="Proteomes" id="UP001586593">
    <property type="component" value="Unassembled WGS sequence"/>
</dbReference>
<feature type="region of interest" description="Disordered" evidence="1">
    <location>
        <begin position="361"/>
        <end position="406"/>
    </location>
</feature>